<evidence type="ECO:0000313" key="1">
    <source>
        <dbReference type="EMBL" id="SYV93242.1"/>
    </source>
</evidence>
<organism evidence="1 2">
    <name type="scientific">Mycoplasmopsis synoviae</name>
    <name type="common">Mycoplasma synoviae</name>
    <dbReference type="NCBI Taxonomy" id="2109"/>
    <lineage>
        <taxon>Bacteria</taxon>
        <taxon>Bacillati</taxon>
        <taxon>Mycoplasmatota</taxon>
        <taxon>Mycoplasmoidales</taxon>
        <taxon>Metamycoplasmataceae</taxon>
        <taxon>Mycoplasmopsis</taxon>
    </lineage>
</organism>
<evidence type="ECO:0000313" key="2">
    <source>
        <dbReference type="Proteomes" id="UP000259328"/>
    </source>
</evidence>
<protein>
    <submittedName>
        <fullName evidence="1">Uncharacterized protein</fullName>
    </submittedName>
</protein>
<dbReference type="EMBL" id="LS991953">
    <property type="protein sequence ID" value="SYV93242.1"/>
    <property type="molecule type" value="Genomic_DNA"/>
</dbReference>
<proteinExistence type="predicted"/>
<gene>
    <name evidence="1" type="ORF">NCTC10124_00973</name>
</gene>
<dbReference type="Proteomes" id="UP000259328">
    <property type="component" value="Chromosome"/>
</dbReference>
<accession>A0A3B0P8E6</accession>
<sequence length="120" mass="13603">MNLDTKLVLKVESLNTSFNRSKYDLVLSTCPSEVNTLSIRSFVASANFESLTTRFNTLAAESFESPNEETRFLTGSKLSKFVFTKLASLRSIVEACFTRSFRVSFCDLKNFEVTNFLNKL</sequence>
<dbReference type="AlphaFoldDB" id="A0A3B0P8E6"/>
<reference evidence="2" key="1">
    <citation type="submission" date="2018-06" db="EMBL/GenBank/DDBJ databases">
        <authorList>
            <consortium name="Pathogen Informatics"/>
        </authorList>
    </citation>
    <scope>NUCLEOTIDE SEQUENCE [LARGE SCALE GENOMIC DNA]</scope>
    <source>
        <strain evidence="2">NCTC10124</strain>
    </source>
</reference>
<name>A0A3B0P8E6_MYCSY</name>